<dbReference type="PANTHER" id="PTHR43481:SF4">
    <property type="entry name" value="GLYCEROL-1-PHOSPHATE PHOSPHOHYDROLASE 1-RELATED"/>
    <property type="match status" value="1"/>
</dbReference>
<dbReference type="PANTHER" id="PTHR43481">
    <property type="entry name" value="FRUCTOSE-1-PHOSPHATE PHOSPHATASE"/>
    <property type="match status" value="1"/>
</dbReference>
<dbReference type="InterPro" id="IPR023198">
    <property type="entry name" value="PGP-like_dom2"/>
</dbReference>
<dbReference type="NCBIfam" id="TIGR01549">
    <property type="entry name" value="HAD-SF-IA-v1"/>
    <property type="match status" value="1"/>
</dbReference>
<evidence type="ECO:0000313" key="1">
    <source>
        <dbReference type="EMBL" id="MFB9524121.1"/>
    </source>
</evidence>
<dbReference type="InterPro" id="IPR023214">
    <property type="entry name" value="HAD_sf"/>
</dbReference>
<name>A0ABV5PLR9_STRCM</name>
<dbReference type="SFLD" id="SFLDS00003">
    <property type="entry name" value="Haloacid_Dehalogenase"/>
    <property type="match status" value="1"/>
</dbReference>
<organism evidence="1 2">
    <name type="scientific">Streptomyces cremeus</name>
    <dbReference type="NCBI Taxonomy" id="66881"/>
    <lineage>
        <taxon>Bacteria</taxon>
        <taxon>Bacillati</taxon>
        <taxon>Actinomycetota</taxon>
        <taxon>Actinomycetes</taxon>
        <taxon>Kitasatosporales</taxon>
        <taxon>Streptomycetaceae</taxon>
        <taxon>Streptomyces</taxon>
    </lineage>
</organism>
<dbReference type="Proteomes" id="UP001589718">
    <property type="component" value="Unassembled WGS sequence"/>
</dbReference>
<dbReference type="SUPFAM" id="SSF56784">
    <property type="entry name" value="HAD-like"/>
    <property type="match status" value="1"/>
</dbReference>
<dbReference type="Gene3D" id="1.10.150.240">
    <property type="entry name" value="Putative phosphatase, domain 2"/>
    <property type="match status" value="1"/>
</dbReference>
<dbReference type="SFLD" id="SFLDG01129">
    <property type="entry name" value="C1.5:_HAD__Beta-PGM__Phosphata"/>
    <property type="match status" value="1"/>
</dbReference>
<protein>
    <submittedName>
        <fullName evidence="1">HAD family hydrolase</fullName>
    </submittedName>
</protein>
<accession>A0ABV5PLR9</accession>
<dbReference type="RefSeq" id="WP_345218188.1">
    <property type="nucleotide sequence ID" value="NZ_BAAAXE010000001.1"/>
</dbReference>
<dbReference type="InterPro" id="IPR006439">
    <property type="entry name" value="HAD-SF_hydro_IA"/>
</dbReference>
<dbReference type="SFLD" id="SFLDG01135">
    <property type="entry name" value="C1.5.6:_HAD__Beta-PGM__Phospha"/>
    <property type="match status" value="1"/>
</dbReference>
<proteinExistence type="predicted"/>
<dbReference type="InterPro" id="IPR051806">
    <property type="entry name" value="HAD-like_SPP"/>
</dbReference>
<dbReference type="PRINTS" id="PR00413">
    <property type="entry name" value="HADHALOGNASE"/>
</dbReference>
<dbReference type="NCBIfam" id="TIGR01509">
    <property type="entry name" value="HAD-SF-IA-v3"/>
    <property type="match status" value="1"/>
</dbReference>
<comment type="caution">
    <text evidence="1">The sequence shown here is derived from an EMBL/GenBank/DDBJ whole genome shotgun (WGS) entry which is preliminary data.</text>
</comment>
<dbReference type="Gene3D" id="3.40.50.1000">
    <property type="entry name" value="HAD superfamily/HAD-like"/>
    <property type="match status" value="1"/>
</dbReference>
<reference evidence="1 2" key="1">
    <citation type="submission" date="2024-09" db="EMBL/GenBank/DDBJ databases">
        <authorList>
            <person name="Sun Q."/>
            <person name="Mori K."/>
        </authorList>
    </citation>
    <scope>NUCLEOTIDE SEQUENCE [LARGE SCALE GENOMIC DNA]</scope>
    <source>
        <strain evidence="1 2">JCM 4362</strain>
    </source>
</reference>
<dbReference type="GO" id="GO:0016787">
    <property type="term" value="F:hydrolase activity"/>
    <property type="evidence" value="ECO:0007669"/>
    <property type="project" value="UniProtKB-KW"/>
</dbReference>
<dbReference type="Pfam" id="PF00702">
    <property type="entry name" value="Hydrolase"/>
    <property type="match status" value="1"/>
</dbReference>
<keyword evidence="2" id="KW-1185">Reference proteome</keyword>
<dbReference type="InterPro" id="IPR036412">
    <property type="entry name" value="HAD-like_sf"/>
</dbReference>
<keyword evidence="1" id="KW-0378">Hydrolase</keyword>
<dbReference type="EMBL" id="JBHMCR010000019">
    <property type="protein sequence ID" value="MFB9524121.1"/>
    <property type="molecule type" value="Genomic_DNA"/>
</dbReference>
<sequence>MLPARHHDAVVFDLDGTLIDSVRPDFLACTALFAEYGLHLPHGVWAAEVCGRPEGYPHLFAVLRRCRDGGALPGDDLLRQRLAALWEVFMTPEHVRLLPGVRRVLEGARAAGLRLGVASSSDRRWVWRWLRHYGLGHYFDTVVTGDDVTRRKPDPDVYLAAAAALAVEPARCLAVEDSVTGVTAARSAGMTVVAVPTALTRSLDYGAADEIARDLSSVDLTALEPGKPTRTP</sequence>
<evidence type="ECO:0000313" key="2">
    <source>
        <dbReference type="Proteomes" id="UP001589718"/>
    </source>
</evidence>
<gene>
    <name evidence="1" type="ORF">ACFFTU_29685</name>
</gene>